<proteinExistence type="predicted"/>
<dbReference type="InterPro" id="IPR026960">
    <property type="entry name" value="RVT-Znf"/>
</dbReference>
<accession>A0A2T8IFI8</accession>
<dbReference type="AlphaFoldDB" id="A0A2T8IFI8"/>
<dbReference type="EMBL" id="CM008051">
    <property type="protein sequence ID" value="PVH36439.1"/>
    <property type="molecule type" value="Genomic_DNA"/>
</dbReference>
<sequence>MLAWPKVCRPPELGGLGFLDLQLFIYVLRMRWLSLSRTDDSRPWSQLPDRHESLVQAMFQASISINLGDGNRSFFWTDHWLQGKSIKDWHFSLCRDCTLYPRLVFPLMPGMVAQGLQEDVWIRDITGAVTVQVLLDYLLIWDLTRNVVLHSDVPDRLIWKWTSDQKKENTLQADDNCALCCQASETIAHLLVGCPFSRELWYAILQYLHWQALFPEQEPLCLADWWSGARKKLTKTDHRCFDSIIILISRILWIERNKRVFDRHTRSVQQLLSFVADEAVQWTLAGYKQLVL</sequence>
<dbReference type="Gramene" id="PVH36439">
    <property type="protein sequence ID" value="PVH36439"/>
    <property type="gene ID" value="PAHAL_6G073800"/>
</dbReference>
<gene>
    <name evidence="2" type="ORF">PAHAL_6G073800</name>
</gene>
<name>A0A2T8IFI8_9POAL</name>
<evidence type="ECO:0000259" key="1">
    <source>
        <dbReference type="Pfam" id="PF13966"/>
    </source>
</evidence>
<reference evidence="2" key="1">
    <citation type="submission" date="2018-04" db="EMBL/GenBank/DDBJ databases">
        <title>WGS assembly of Panicum hallii.</title>
        <authorList>
            <person name="Lovell J."/>
            <person name="Jenkins J."/>
            <person name="Lowry D."/>
            <person name="Mamidi S."/>
            <person name="Sreedasyam A."/>
            <person name="Weng X."/>
            <person name="Barry K."/>
            <person name="Bonette J."/>
            <person name="Campitelli B."/>
            <person name="Daum C."/>
            <person name="Gordon S."/>
            <person name="Gould B."/>
            <person name="Lipzen A."/>
            <person name="Macqueen A."/>
            <person name="Palacio-Mejia J."/>
            <person name="Plott C."/>
            <person name="Shakirov E."/>
            <person name="Shu S."/>
            <person name="Yoshinaga Y."/>
            <person name="Zane M."/>
            <person name="Rokhsar D."/>
            <person name="Grimwood J."/>
            <person name="Schmutz J."/>
            <person name="Juenger T."/>
        </authorList>
    </citation>
    <scope>NUCLEOTIDE SEQUENCE [LARGE SCALE GENOMIC DNA]</scope>
    <source>
        <strain evidence="2">FIL2</strain>
    </source>
</reference>
<evidence type="ECO:0000313" key="2">
    <source>
        <dbReference type="EMBL" id="PVH36439.1"/>
    </source>
</evidence>
<protein>
    <recommendedName>
        <fullName evidence="1">Reverse transcriptase zinc-binding domain-containing protein</fullName>
    </recommendedName>
</protein>
<dbReference type="Pfam" id="PF13966">
    <property type="entry name" value="zf-RVT"/>
    <property type="match status" value="1"/>
</dbReference>
<dbReference type="PANTHER" id="PTHR33116:SF86">
    <property type="entry name" value="REVERSE TRANSCRIPTASE DOMAIN-CONTAINING PROTEIN"/>
    <property type="match status" value="1"/>
</dbReference>
<feature type="domain" description="Reverse transcriptase zinc-binding" evidence="1">
    <location>
        <begin position="161"/>
        <end position="201"/>
    </location>
</feature>
<organism evidence="2">
    <name type="scientific">Panicum hallii</name>
    <dbReference type="NCBI Taxonomy" id="206008"/>
    <lineage>
        <taxon>Eukaryota</taxon>
        <taxon>Viridiplantae</taxon>
        <taxon>Streptophyta</taxon>
        <taxon>Embryophyta</taxon>
        <taxon>Tracheophyta</taxon>
        <taxon>Spermatophyta</taxon>
        <taxon>Magnoliopsida</taxon>
        <taxon>Liliopsida</taxon>
        <taxon>Poales</taxon>
        <taxon>Poaceae</taxon>
        <taxon>PACMAD clade</taxon>
        <taxon>Panicoideae</taxon>
        <taxon>Panicodae</taxon>
        <taxon>Paniceae</taxon>
        <taxon>Panicinae</taxon>
        <taxon>Panicum</taxon>
        <taxon>Panicum sect. Panicum</taxon>
    </lineage>
</organism>
<dbReference type="Proteomes" id="UP000243499">
    <property type="component" value="Chromosome 6"/>
</dbReference>
<dbReference type="PANTHER" id="PTHR33116">
    <property type="entry name" value="REVERSE TRANSCRIPTASE ZINC-BINDING DOMAIN-CONTAINING PROTEIN-RELATED-RELATED"/>
    <property type="match status" value="1"/>
</dbReference>